<dbReference type="SUPFAM" id="SSF56801">
    <property type="entry name" value="Acetyl-CoA synthetase-like"/>
    <property type="match status" value="1"/>
</dbReference>
<accession>L0RCD5</accession>
<evidence type="ECO:0000313" key="2">
    <source>
        <dbReference type="EMBL" id="CCO23236.1"/>
    </source>
</evidence>
<reference evidence="2 3" key="1">
    <citation type="submission" date="2012-10" db="EMBL/GenBank/DDBJ databases">
        <authorList>
            <person name="Genoscope - CEA"/>
        </authorList>
    </citation>
    <scope>NUCLEOTIDE SEQUENCE [LARGE SCALE GENOMIC DNA]</scope>
    <source>
        <strain evidence="3">AM13 / DSM 14728</strain>
    </source>
</reference>
<dbReference type="GO" id="GO:0047475">
    <property type="term" value="F:phenylacetate-CoA ligase activity"/>
    <property type="evidence" value="ECO:0007669"/>
    <property type="project" value="UniProtKB-EC"/>
</dbReference>
<feature type="domain" description="AMP-dependent ligase C-terminal" evidence="1">
    <location>
        <begin position="316"/>
        <end position="398"/>
    </location>
</feature>
<dbReference type="EC" id="6.2.1.30" evidence="2"/>
<dbReference type="STRING" id="1121451.DESAM_20949"/>
<dbReference type="AlphaFoldDB" id="L0RCD5"/>
<organism evidence="2 3">
    <name type="scientific">Maridesulfovibrio hydrothermalis AM13 = DSM 14728</name>
    <dbReference type="NCBI Taxonomy" id="1121451"/>
    <lineage>
        <taxon>Bacteria</taxon>
        <taxon>Pseudomonadati</taxon>
        <taxon>Thermodesulfobacteriota</taxon>
        <taxon>Desulfovibrionia</taxon>
        <taxon>Desulfovibrionales</taxon>
        <taxon>Desulfovibrionaceae</taxon>
        <taxon>Maridesulfovibrio</taxon>
    </lineage>
</organism>
<gene>
    <name evidence="2" type="ORF">DESAM_20949</name>
</gene>
<protein>
    <submittedName>
        <fullName evidence="2">Putative Phenylacetate-coenzyme A ligase</fullName>
        <ecNumber evidence="2">6.2.1.30</ecNumber>
    </submittedName>
</protein>
<keyword evidence="2" id="KW-0436">Ligase</keyword>
<dbReference type="PANTHER" id="PTHR43845">
    <property type="entry name" value="BLR5969 PROTEIN"/>
    <property type="match status" value="1"/>
</dbReference>
<sequence length="403" mass="45216">MSSRMKYIESIISKSPFYQGLYRDCNISCFEDVPLMSKRDLLADQIQNQPFGSNLCVDRNRLARIHRTSGTTNRPLLLALTDHDLDVVTSVGSRGFKISGMHQDEIVFNCMNYSMWMGGFTDHASLERTGAAVVPYSVGNTEALVALLLEFDSPSLHSTPSYLNIIKRVLKEKFGKNPKDLGMKAGYFGGEPGMQNKAFRERIENEWGMRAMNANYGMSDVLSMIGSEGLDRDGLHYLPGPHLHLELMDTDGNLVPVEKGAIGEAIFTNLDKECQPVIRYRSGDIFHIISEVERSNGLDFKFNVVGRADDMLVVKGINFFPESLRSIISKHAELSGNYQVEIPSEEPVEHITVKVETAHHVKDKELAKLLQAEIRKNLFISPDIKLVEHLSKNGNKLKSIVRI</sequence>
<dbReference type="eggNOG" id="COG1541">
    <property type="taxonomic scope" value="Bacteria"/>
</dbReference>
<dbReference type="HOGENOM" id="CLU_035301_1_2_7"/>
<name>L0RCD5_9BACT</name>
<dbReference type="Pfam" id="PF14535">
    <property type="entry name" value="AMP-binding_C_2"/>
    <property type="match status" value="1"/>
</dbReference>
<dbReference type="Proteomes" id="UP000010808">
    <property type="component" value="Chromosome"/>
</dbReference>
<dbReference type="PATRIC" id="fig|1121451.3.peg.1219"/>
<dbReference type="KEGG" id="dhy:DESAM_20949"/>
<dbReference type="OrthoDB" id="5484550at2"/>
<evidence type="ECO:0000259" key="1">
    <source>
        <dbReference type="Pfam" id="PF14535"/>
    </source>
</evidence>
<dbReference type="InterPro" id="IPR028154">
    <property type="entry name" value="AMP-dep_Lig_C"/>
</dbReference>
<dbReference type="PANTHER" id="PTHR43845:SF1">
    <property type="entry name" value="BLR5969 PROTEIN"/>
    <property type="match status" value="1"/>
</dbReference>
<dbReference type="InterPro" id="IPR042099">
    <property type="entry name" value="ANL_N_sf"/>
</dbReference>
<dbReference type="Gene3D" id="3.30.300.30">
    <property type="match status" value="1"/>
</dbReference>
<proteinExistence type="predicted"/>
<evidence type="ECO:0000313" key="3">
    <source>
        <dbReference type="Proteomes" id="UP000010808"/>
    </source>
</evidence>
<dbReference type="InterPro" id="IPR045851">
    <property type="entry name" value="AMP-bd_C_sf"/>
</dbReference>
<dbReference type="EMBL" id="FO203522">
    <property type="protein sequence ID" value="CCO23236.1"/>
    <property type="molecule type" value="Genomic_DNA"/>
</dbReference>
<dbReference type="Gene3D" id="3.40.50.12780">
    <property type="entry name" value="N-terminal domain of ligase-like"/>
    <property type="match status" value="1"/>
</dbReference>
<keyword evidence="3" id="KW-1185">Reference proteome</keyword>